<accession>A0A9N9IIR0</accession>
<organism evidence="4 5">
    <name type="scientific">Acaulospora morrowiae</name>
    <dbReference type="NCBI Taxonomy" id="94023"/>
    <lineage>
        <taxon>Eukaryota</taxon>
        <taxon>Fungi</taxon>
        <taxon>Fungi incertae sedis</taxon>
        <taxon>Mucoromycota</taxon>
        <taxon>Glomeromycotina</taxon>
        <taxon>Glomeromycetes</taxon>
        <taxon>Diversisporales</taxon>
        <taxon>Acaulosporaceae</taxon>
        <taxon>Acaulospora</taxon>
    </lineage>
</organism>
<dbReference type="OrthoDB" id="2020419at2759"/>
<dbReference type="Pfam" id="PF10250">
    <property type="entry name" value="O-FucT"/>
    <property type="match status" value="1"/>
</dbReference>
<sequence length="467" mass="54260">IVPNSNKPNIDHAVDYSGFKEAYVQILVYNVLGDFHFFSSSKKPSLNPNPLFLTKYPFIFQYRSVEPVITQEPPQNNFDQDRSLDLKYCGYKDCKFLFAYYPSNRNGKINSNYIDYINIARLLGRTMVLTNVDFGRVSACQEFPFDLYFDVNSLSQRFPDVKFITQYDFQQWSILKSQKPTVSHVYITDGGATNSVENLAPYSDMLKRMWCLDKFGFKLDDTSRFEQLRASWNSWTNQTGRKKLQSYIISNLQHDEDVLLVRSDVREPLFYRKHAKMNYSSYIVDAADKITNGLRPYLAIHWNLENVNLESLGECVKRLVTKVQKLIDNSRIENIYMSTDYPLFDVPIEKSDESEQKSHWTTSPAYHTAINLLKSQISLNNWESLKVFDHLEVELKDKYQNVKEIKQAIIDTGINRIVDRMVCVQADWFVGIPKFPCGALLDVKIAKAIVNERIVLMKEGHPNIKNN</sequence>
<feature type="non-terminal residue" evidence="4">
    <location>
        <position position="467"/>
    </location>
</feature>
<dbReference type="Proteomes" id="UP000789342">
    <property type="component" value="Unassembled WGS sequence"/>
</dbReference>
<dbReference type="AlphaFoldDB" id="A0A9N9IIR0"/>
<keyword evidence="3" id="KW-0119">Carbohydrate metabolism</keyword>
<evidence type="ECO:0000256" key="1">
    <source>
        <dbReference type="ARBA" id="ARBA00022679"/>
    </source>
</evidence>
<proteinExistence type="predicted"/>
<evidence type="ECO:0000256" key="2">
    <source>
        <dbReference type="ARBA" id="ARBA00023253"/>
    </source>
</evidence>
<evidence type="ECO:0000313" key="5">
    <source>
        <dbReference type="Proteomes" id="UP000789342"/>
    </source>
</evidence>
<keyword evidence="2" id="KW-0294">Fucose metabolism</keyword>
<evidence type="ECO:0000313" key="4">
    <source>
        <dbReference type="EMBL" id="CAG8736455.1"/>
    </source>
</evidence>
<dbReference type="Gene3D" id="3.40.50.11350">
    <property type="match status" value="1"/>
</dbReference>
<protein>
    <submittedName>
        <fullName evidence="4">14894_t:CDS:1</fullName>
    </submittedName>
</protein>
<keyword evidence="1" id="KW-0808">Transferase</keyword>
<feature type="non-terminal residue" evidence="4">
    <location>
        <position position="1"/>
    </location>
</feature>
<reference evidence="4" key="1">
    <citation type="submission" date="2021-06" db="EMBL/GenBank/DDBJ databases">
        <authorList>
            <person name="Kallberg Y."/>
            <person name="Tangrot J."/>
            <person name="Rosling A."/>
        </authorList>
    </citation>
    <scope>NUCLEOTIDE SEQUENCE</scope>
    <source>
        <strain evidence="4">CL551</strain>
    </source>
</reference>
<dbReference type="GO" id="GO:0016740">
    <property type="term" value="F:transferase activity"/>
    <property type="evidence" value="ECO:0007669"/>
    <property type="project" value="UniProtKB-KW"/>
</dbReference>
<comment type="caution">
    <text evidence="4">The sequence shown here is derived from an EMBL/GenBank/DDBJ whole genome shotgun (WGS) entry which is preliminary data.</text>
</comment>
<dbReference type="InterPro" id="IPR019378">
    <property type="entry name" value="GDP-Fuc_O-FucTrfase"/>
</dbReference>
<dbReference type="GO" id="GO:0006004">
    <property type="term" value="P:fucose metabolic process"/>
    <property type="evidence" value="ECO:0007669"/>
    <property type="project" value="UniProtKB-KW"/>
</dbReference>
<name>A0A9N9IIR0_9GLOM</name>
<keyword evidence="5" id="KW-1185">Reference proteome</keyword>
<gene>
    <name evidence="4" type="ORF">AMORRO_LOCUS14408</name>
</gene>
<dbReference type="EMBL" id="CAJVPV010028439">
    <property type="protein sequence ID" value="CAG8736455.1"/>
    <property type="molecule type" value="Genomic_DNA"/>
</dbReference>
<evidence type="ECO:0000256" key="3">
    <source>
        <dbReference type="ARBA" id="ARBA00023277"/>
    </source>
</evidence>